<evidence type="ECO:0000256" key="16">
    <source>
        <dbReference type="ARBA" id="ARBA00023139"/>
    </source>
</evidence>
<protein>
    <recommendedName>
        <fullName evidence="7">CD63 antigen</fullName>
    </recommendedName>
</protein>
<evidence type="ECO:0000256" key="19">
    <source>
        <dbReference type="ARBA" id="ARBA00023288"/>
    </source>
</evidence>
<feature type="transmembrane region" description="Helical" evidence="23">
    <location>
        <begin position="182"/>
        <end position="209"/>
    </location>
</feature>
<dbReference type="EMBL" id="OX597820">
    <property type="protein sequence ID" value="CAI9725193.1"/>
    <property type="molecule type" value="Genomic_DNA"/>
</dbReference>
<evidence type="ECO:0000256" key="17">
    <source>
        <dbReference type="ARBA" id="ARBA00023180"/>
    </source>
</evidence>
<dbReference type="Pfam" id="PF00335">
    <property type="entry name" value="Tetraspanin"/>
    <property type="match status" value="1"/>
</dbReference>
<evidence type="ECO:0000256" key="18">
    <source>
        <dbReference type="ARBA" id="ARBA00023228"/>
    </source>
</evidence>
<name>A0AA36AZI4_OCTVU</name>
<comment type="function">
    <text evidence="20">Functions as a cell surface receptor for TIMP1 and plays a role in the activation of cellular signaling cascades. Plays a role in the activation of ITGB1 and integrin signaling, leading to the activation of AKT, FAK/PTK2 and MAP kinases. Promotes cell survival, reorganization of the actin cytoskeleton, cell adhesion, spreading and migration, via its role in the activation of AKT and FAK/PTK2. Plays a role in VEGFA signaling via its role in regulating the internalization of KDR/VEGFR2. Plays a role in intracellular vesicular transport processes, and is required for normal trafficking of the PMEL luminal domain that is essential for the development and maturation of melanocytes. Plays a role in the adhesion of leukocytes onto endothelial cells via its role in the regulation of SELP trafficking. May play a role in mast cell degranulation in response to Ms4a2/FceRI stimulation, but not in mast cell degranulation in response to other stimuli.</text>
</comment>
<dbReference type="InterPro" id="IPR008952">
    <property type="entry name" value="Tetraspanin_EC2_sf"/>
</dbReference>
<keyword evidence="8" id="KW-0813">Transport</keyword>
<evidence type="ECO:0000313" key="25">
    <source>
        <dbReference type="Proteomes" id="UP001162480"/>
    </source>
</evidence>
<dbReference type="PANTHER" id="PTHR19282">
    <property type="entry name" value="TETRASPANIN"/>
    <property type="match status" value="1"/>
</dbReference>
<evidence type="ECO:0000256" key="14">
    <source>
        <dbReference type="ARBA" id="ARBA00022989"/>
    </source>
</evidence>
<gene>
    <name evidence="24" type="ORF">OCTVUL_1B021683</name>
</gene>
<keyword evidence="17" id="KW-0325">Glycoprotein</keyword>
<evidence type="ECO:0000256" key="6">
    <source>
        <dbReference type="ARBA" id="ARBA00004656"/>
    </source>
</evidence>
<evidence type="ECO:0000256" key="4">
    <source>
        <dbReference type="ARBA" id="ARBA00004613"/>
    </source>
</evidence>
<dbReference type="FunFam" id="1.10.1450.10:FF:000019">
    <property type="entry name" value="Tetraspanin"/>
    <property type="match status" value="1"/>
</dbReference>
<dbReference type="CDD" id="cd03155">
    <property type="entry name" value="CD151_like_LEL"/>
    <property type="match status" value="1"/>
</dbReference>
<feature type="compositionally biased region" description="Basic and acidic residues" evidence="22">
    <location>
        <begin position="102"/>
        <end position="112"/>
    </location>
</feature>
<dbReference type="GO" id="GO:0009986">
    <property type="term" value="C:cell surface"/>
    <property type="evidence" value="ECO:0007669"/>
    <property type="project" value="UniProtKB-SubCell"/>
</dbReference>
<evidence type="ECO:0000256" key="1">
    <source>
        <dbReference type="ARBA" id="ARBA00004107"/>
    </source>
</evidence>
<dbReference type="AlphaFoldDB" id="A0AA36AZI4"/>
<evidence type="ECO:0000256" key="15">
    <source>
        <dbReference type="ARBA" id="ARBA00023136"/>
    </source>
</evidence>
<reference evidence="24" key="1">
    <citation type="submission" date="2023-08" db="EMBL/GenBank/DDBJ databases">
        <authorList>
            <person name="Alioto T."/>
            <person name="Alioto T."/>
            <person name="Gomez Garrido J."/>
        </authorList>
    </citation>
    <scope>NUCLEOTIDE SEQUENCE</scope>
</reference>
<feature type="compositionally biased region" description="Basic and acidic residues" evidence="22">
    <location>
        <begin position="125"/>
        <end position="135"/>
    </location>
</feature>
<keyword evidence="15 23" id="KW-0472">Membrane</keyword>
<evidence type="ECO:0000256" key="8">
    <source>
        <dbReference type="ARBA" id="ARBA00022448"/>
    </source>
</evidence>
<dbReference type="GO" id="GO:0005765">
    <property type="term" value="C:lysosomal membrane"/>
    <property type="evidence" value="ECO:0007669"/>
    <property type="project" value="UniProtKB-SubCell"/>
</dbReference>
<feature type="compositionally biased region" description="Basic residues" evidence="22">
    <location>
        <begin position="115"/>
        <end position="124"/>
    </location>
</feature>
<accession>A0AA36AZI4</accession>
<keyword evidence="11 23" id="KW-0812">Transmembrane</keyword>
<dbReference type="GO" id="GO:0005576">
    <property type="term" value="C:extracellular region"/>
    <property type="evidence" value="ECO:0007669"/>
    <property type="project" value="UniProtKB-SubCell"/>
</dbReference>
<sequence length="418" mass="48024">MGNSGNLRREFGERKYKVERTNSEQNTMFEFWGYEIEAVCAITSEYYEEIPETVELPTGEKLDIVLQGRPPKCYLYGIRGHMRRKYSNTEVVKRLETTVGEKAADEEKENNNRRNMVKSRKRESKKSPTLEETRKSKGIAENITYQNDIHTGHKLESLPQKSFSEETKMRQLKREPCCSNLVLKYMFLVFNFFFWISGIVLLVIGIWLVREKHHYIELLDNNSFPVATYLLIAAGASILVIGLLGCIGAINNATLLLLIYSMFLLVIFLLEVIAGTVACMYGDSMNTELKKSLNHTMLESYKYNREKTEAIDKMQITFRCCGAGYYKDWRASRWLRLDQNTENKAPDSCCRTPSIGCAKRDHPSNIYHKGCASKLEEFFQDNLYIIGSVGLGLCCLQIIGTVLACCLMQRVKWGTRLQ</sequence>
<dbReference type="SUPFAM" id="SSF48652">
    <property type="entry name" value="Tetraspanin"/>
    <property type="match status" value="1"/>
</dbReference>
<feature type="transmembrane region" description="Helical" evidence="23">
    <location>
        <begin position="257"/>
        <end position="278"/>
    </location>
</feature>
<dbReference type="GO" id="GO:0031902">
    <property type="term" value="C:late endosome membrane"/>
    <property type="evidence" value="ECO:0007669"/>
    <property type="project" value="UniProtKB-SubCell"/>
</dbReference>
<keyword evidence="25" id="KW-1185">Reference proteome</keyword>
<feature type="region of interest" description="Disordered" evidence="22">
    <location>
        <begin position="102"/>
        <end position="137"/>
    </location>
</feature>
<evidence type="ECO:0000313" key="24">
    <source>
        <dbReference type="EMBL" id="CAI9725193.1"/>
    </source>
</evidence>
<comment type="subcellular location">
    <subcellularLocation>
        <location evidence="5">Cell membrane</location>
        <topology evidence="5">Multi-pass membrane protein</topology>
    </subcellularLocation>
    <subcellularLocation>
        <location evidence="3">Cell surface</location>
    </subcellularLocation>
    <subcellularLocation>
        <location evidence="1">Late endosome membrane</location>
        <topology evidence="1">Multi-pass membrane protein</topology>
    </subcellularLocation>
    <subcellularLocation>
        <location evidence="6">Lysosome membrane</location>
    </subcellularLocation>
    <subcellularLocation>
        <location evidence="2">Melanosome</location>
    </subcellularLocation>
    <subcellularLocation>
        <location evidence="4">Secreted</location>
    </subcellularLocation>
</comment>
<keyword evidence="12" id="KW-0967">Endosome</keyword>
<organism evidence="24 25">
    <name type="scientific">Octopus vulgaris</name>
    <name type="common">Common octopus</name>
    <dbReference type="NCBI Taxonomy" id="6645"/>
    <lineage>
        <taxon>Eukaryota</taxon>
        <taxon>Metazoa</taxon>
        <taxon>Spiralia</taxon>
        <taxon>Lophotrochozoa</taxon>
        <taxon>Mollusca</taxon>
        <taxon>Cephalopoda</taxon>
        <taxon>Coleoidea</taxon>
        <taxon>Octopodiformes</taxon>
        <taxon>Octopoda</taxon>
        <taxon>Incirrata</taxon>
        <taxon>Octopodidae</taxon>
        <taxon>Octopus</taxon>
    </lineage>
</organism>
<dbReference type="GO" id="GO:0005886">
    <property type="term" value="C:plasma membrane"/>
    <property type="evidence" value="ECO:0007669"/>
    <property type="project" value="UniProtKB-SubCell"/>
</dbReference>
<keyword evidence="9" id="KW-1003">Cell membrane</keyword>
<dbReference type="PANTHER" id="PTHR19282:SF544">
    <property type="entry name" value="TETRASPANIN"/>
    <property type="match status" value="1"/>
</dbReference>
<dbReference type="Gene3D" id="1.10.1450.10">
    <property type="entry name" value="Tetraspanin"/>
    <property type="match status" value="1"/>
</dbReference>
<evidence type="ECO:0000256" key="12">
    <source>
        <dbReference type="ARBA" id="ARBA00022753"/>
    </source>
</evidence>
<comment type="subunit">
    <text evidence="21">Interacts with TIMP1 and ITGB1 and recruits TIMP1 to ITGB1. Interacts with CD9. Identified in a complex with CD9 and ITGB3. Interacts with PMEL. Interacts with KDR/VEGFR2; identified in a complex with ITGB1 and KDR/VEGFR2 and is required to recruit KDR to ITGB1 complexes. Interacts with SYT7.</text>
</comment>
<evidence type="ECO:0000256" key="2">
    <source>
        <dbReference type="ARBA" id="ARBA00004223"/>
    </source>
</evidence>
<evidence type="ECO:0000256" key="21">
    <source>
        <dbReference type="ARBA" id="ARBA00046382"/>
    </source>
</evidence>
<evidence type="ECO:0000256" key="23">
    <source>
        <dbReference type="SAM" id="Phobius"/>
    </source>
</evidence>
<dbReference type="InterPro" id="IPR018499">
    <property type="entry name" value="Tetraspanin/Peripherin"/>
</dbReference>
<evidence type="ECO:0000256" key="10">
    <source>
        <dbReference type="ARBA" id="ARBA00022525"/>
    </source>
</evidence>
<keyword evidence="19" id="KW-0449">Lipoprotein</keyword>
<evidence type="ECO:0000256" key="22">
    <source>
        <dbReference type="SAM" id="MobiDB-lite"/>
    </source>
</evidence>
<dbReference type="Proteomes" id="UP001162480">
    <property type="component" value="Chromosome 7"/>
</dbReference>
<dbReference type="GO" id="GO:0015031">
    <property type="term" value="P:protein transport"/>
    <property type="evidence" value="ECO:0007669"/>
    <property type="project" value="UniProtKB-KW"/>
</dbReference>
<feature type="transmembrane region" description="Helical" evidence="23">
    <location>
        <begin position="383"/>
        <end position="408"/>
    </location>
</feature>
<keyword evidence="13" id="KW-0653">Protein transport</keyword>
<evidence type="ECO:0000256" key="11">
    <source>
        <dbReference type="ARBA" id="ARBA00022692"/>
    </source>
</evidence>
<evidence type="ECO:0000256" key="13">
    <source>
        <dbReference type="ARBA" id="ARBA00022927"/>
    </source>
</evidence>
<proteinExistence type="predicted"/>
<evidence type="ECO:0000256" key="20">
    <source>
        <dbReference type="ARBA" id="ARBA00043922"/>
    </source>
</evidence>
<keyword evidence="16" id="KW-0564">Palmitate</keyword>
<keyword evidence="14 23" id="KW-1133">Transmembrane helix</keyword>
<feature type="transmembrane region" description="Helical" evidence="23">
    <location>
        <begin position="229"/>
        <end position="250"/>
    </location>
</feature>
<evidence type="ECO:0000256" key="5">
    <source>
        <dbReference type="ARBA" id="ARBA00004651"/>
    </source>
</evidence>
<keyword evidence="18" id="KW-0458">Lysosome</keyword>
<evidence type="ECO:0000256" key="3">
    <source>
        <dbReference type="ARBA" id="ARBA00004241"/>
    </source>
</evidence>
<keyword evidence="10" id="KW-0964">Secreted</keyword>
<dbReference type="PRINTS" id="PR00259">
    <property type="entry name" value="TMFOUR"/>
</dbReference>
<dbReference type="GO" id="GO:0030154">
    <property type="term" value="P:cell differentiation"/>
    <property type="evidence" value="ECO:0007669"/>
    <property type="project" value="UniProtKB-ARBA"/>
</dbReference>
<evidence type="ECO:0000256" key="7">
    <source>
        <dbReference type="ARBA" id="ARBA00020588"/>
    </source>
</evidence>
<evidence type="ECO:0000256" key="9">
    <source>
        <dbReference type="ARBA" id="ARBA00022475"/>
    </source>
</evidence>